<keyword evidence="5" id="KW-1185">Reference proteome</keyword>
<keyword evidence="2" id="KW-1015">Disulfide bond</keyword>
<evidence type="ECO:0000256" key="3">
    <source>
        <dbReference type="SAM" id="SignalP"/>
    </source>
</evidence>
<dbReference type="RefSeq" id="XP_013080494.2">
    <property type="nucleotide sequence ID" value="XM_013225040.2"/>
</dbReference>
<gene>
    <name evidence="6" type="primary">LOC106066073</name>
</gene>
<name>A0A9U8EBL1_BIOGL</name>
<evidence type="ECO:0000256" key="2">
    <source>
        <dbReference type="ARBA" id="ARBA00023157"/>
    </source>
</evidence>
<sequence length="565" mass="66039">MLFSKLCVTVTLLGIVDALCTVSWWSQRTRTVNFNGLSSCNEYNYFMNGLHRDHLEQNDGLHLIKGVVCCKATSRFSDSEVLAHHEDWSIIFQESFDIWAFCPDGYFLSGFSRYTDGDAINYLHNIEYARCIKPSNHPDYHGKCYTQYINFNTQGVFSCKENYFITGLHKVKGDYLHHIDKLKCCAMQDDPEFVFDVDTFKRIIMDNTLPRLTMLAYAMGYDHISGLKGWMLGDDYFRDGDSWVADTRLYGWDKKCSGIKCEERFKIDYLDWSFHIKDIIYGDSVIDELKPEKVYEKLFPNLRNHTVPHITKLMHEFLPSLKHTITNHWEDNPEYISLMEYDPKYFGNIARSIKLAAEGSRSNTAGEGKKVLNNAFMYSIPPRTLAKFKFFFNKVRTTTPYTANLVAKFNVRFTGILRPHNLHHQYRGSQERPKIIHTFGDESETFYTDLRRQKRINASPWLWYDMHDYYHSVVNDPYLANETNYQLKLRGKFEYVTGKSLHTLVEFKAANDRRKRETETYYFNGTFIAKAGPDDKPVEVNYPEISSKGKNRIQLEPIFNDPVSS</sequence>
<dbReference type="AlphaFoldDB" id="A0A9U8EBL1"/>
<feature type="signal peptide" evidence="3">
    <location>
        <begin position="1"/>
        <end position="18"/>
    </location>
</feature>
<dbReference type="InterPro" id="IPR055267">
    <property type="entry name" value="Aerolysin-like_C"/>
</dbReference>
<evidence type="ECO:0000313" key="6">
    <source>
        <dbReference type="RefSeq" id="XP_013080494.2"/>
    </source>
</evidence>
<dbReference type="OrthoDB" id="10332772at2759"/>
<organism evidence="5 6">
    <name type="scientific">Biomphalaria glabrata</name>
    <name type="common">Bloodfluke planorb</name>
    <name type="synonym">Freshwater snail</name>
    <dbReference type="NCBI Taxonomy" id="6526"/>
    <lineage>
        <taxon>Eukaryota</taxon>
        <taxon>Metazoa</taxon>
        <taxon>Spiralia</taxon>
        <taxon>Lophotrochozoa</taxon>
        <taxon>Mollusca</taxon>
        <taxon>Gastropoda</taxon>
        <taxon>Heterobranchia</taxon>
        <taxon>Euthyneura</taxon>
        <taxon>Panpulmonata</taxon>
        <taxon>Hygrophila</taxon>
        <taxon>Lymnaeoidea</taxon>
        <taxon>Planorbidae</taxon>
        <taxon>Biomphalaria</taxon>
    </lineage>
</organism>
<dbReference type="Gene3D" id="3.30.412.10">
    <property type="entry name" value="Proaerolysin, chain A, domain 2"/>
    <property type="match status" value="2"/>
</dbReference>
<evidence type="ECO:0000256" key="1">
    <source>
        <dbReference type="ARBA" id="ARBA00009831"/>
    </source>
</evidence>
<feature type="chain" id="PRO_5040944867" evidence="3">
    <location>
        <begin position="19"/>
        <end position="565"/>
    </location>
</feature>
<dbReference type="GeneID" id="106066073"/>
<proteinExistence type="inferred from homology"/>
<comment type="similarity">
    <text evidence="1">Belongs to the aerolysin family.</text>
</comment>
<dbReference type="KEGG" id="bgt:106066073"/>
<accession>A0A9U8EBL1</accession>
<reference evidence="6" key="1">
    <citation type="submission" date="2025-08" db="UniProtKB">
        <authorList>
            <consortium name="RefSeq"/>
        </authorList>
    </citation>
    <scope>IDENTIFICATION</scope>
</reference>
<evidence type="ECO:0000313" key="5">
    <source>
        <dbReference type="Proteomes" id="UP001165740"/>
    </source>
</evidence>
<keyword evidence="3" id="KW-0732">Signal</keyword>
<protein>
    <submittedName>
        <fullName evidence="6">Uncharacterized protein LOC106066073</fullName>
    </submittedName>
</protein>
<dbReference type="Pfam" id="PF01117">
    <property type="entry name" value="Aerolysin"/>
    <property type="match status" value="1"/>
</dbReference>
<feature type="domain" description="Aerolysin-like C-terminal" evidence="4">
    <location>
        <begin position="196"/>
        <end position="501"/>
    </location>
</feature>
<dbReference type="Proteomes" id="UP001165740">
    <property type="component" value="Chromosome 8"/>
</dbReference>
<evidence type="ECO:0000259" key="4">
    <source>
        <dbReference type="Pfam" id="PF01117"/>
    </source>
</evidence>